<gene>
    <name evidence="4" type="ORF">J4051_03935</name>
</gene>
<dbReference type="SUPFAM" id="SSF56601">
    <property type="entry name" value="beta-lactamase/transpeptidase-like"/>
    <property type="match status" value="1"/>
</dbReference>
<protein>
    <submittedName>
        <fullName evidence="4">Serine hydrolase</fullName>
    </submittedName>
</protein>
<dbReference type="InterPro" id="IPR050491">
    <property type="entry name" value="AmpC-like"/>
</dbReference>
<evidence type="ECO:0000313" key="5">
    <source>
        <dbReference type="Proteomes" id="UP000681315"/>
    </source>
</evidence>
<dbReference type="Gene3D" id="3.40.710.10">
    <property type="entry name" value="DD-peptidase/beta-lactamase superfamily"/>
    <property type="match status" value="1"/>
</dbReference>
<dbReference type="InterPro" id="IPR001466">
    <property type="entry name" value="Beta-lactam-related"/>
</dbReference>
<accession>A0ABS3SNX4</accession>
<dbReference type="Pfam" id="PF00144">
    <property type="entry name" value="Beta-lactamase"/>
    <property type="match status" value="1"/>
</dbReference>
<evidence type="ECO:0000313" key="4">
    <source>
        <dbReference type="EMBL" id="MBO3097405.1"/>
    </source>
</evidence>
<dbReference type="PANTHER" id="PTHR46825:SF11">
    <property type="entry name" value="PENICILLIN-BINDING PROTEIN 4"/>
    <property type="match status" value="1"/>
</dbReference>
<evidence type="ECO:0000256" key="1">
    <source>
        <dbReference type="ARBA" id="ARBA00004370"/>
    </source>
</evidence>
<dbReference type="InterPro" id="IPR012338">
    <property type="entry name" value="Beta-lactam/transpept-like"/>
</dbReference>
<dbReference type="PROSITE" id="PS51257">
    <property type="entry name" value="PROKAR_LIPOPROTEIN"/>
    <property type="match status" value="1"/>
</dbReference>
<evidence type="ECO:0000256" key="2">
    <source>
        <dbReference type="ARBA" id="ARBA00023136"/>
    </source>
</evidence>
<dbReference type="Proteomes" id="UP000681315">
    <property type="component" value="Unassembled WGS sequence"/>
</dbReference>
<dbReference type="RefSeq" id="WP_208232557.1">
    <property type="nucleotide sequence ID" value="NZ_JAGEVG010000003.1"/>
</dbReference>
<dbReference type="GO" id="GO:0016787">
    <property type="term" value="F:hydrolase activity"/>
    <property type="evidence" value="ECO:0007669"/>
    <property type="project" value="UniProtKB-KW"/>
</dbReference>
<evidence type="ECO:0000259" key="3">
    <source>
        <dbReference type="Pfam" id="PF00144"/>
    </source>
</evidence>
<sequence length="410" mass="46347">MKNLFLIIILLTMIFSCKQKSETSIIVENNNTAINDSLTKKLELAYDKDAIMGFSVSVVNEKGLIYDKGFGFTDIDQNKAYTSSTTQNIASISKTLIGISLLKAQELGKLNINDPINKYLPFKIINPNHPETPILIKHLAYHTSSIIDLDEIYAKSYVLTKNEHADNEGVFDYFNKPETNISLLSFIQNSLTQNGKWYTKNTFSNTKPGEEREYSNIAAALCALVIESATGQDYRSFTKDHILKPLKMNSSGWTSTEIDSTKRSRLFASKEKMIAEYSLITYADGGFLTSSHDLGLYLSELIKGYAGNGKLLNKESYKKLFEKQHSLNNEKTEDYGIFIEFRGGFLNIKNDMIGHNGSDPGVFTAMYFNPQTKIGKIVLVNTDTDFTDNVWPEIEQIWKTLSEYEDIMNK</sequence>
<comment type="caution">
    <text evidence="4">The sequence shown here is derived from an EMBL/GenBank/DDBJ whole genome shotgun (WGS) entry which is preliminary data.</text>
</comment>
<proteinExistence type="predicted"/>
<keyword evidence="4" id="KW-0378">Hydrolase</keyword>
<feature type="domain" description="Beta-lactamase-related" evidence="3">
    <location>
        <begin position="48"/>
        <end position="385"/>
    </location>
</feature>
<organism evidence="4 5">
    <name type="scientific">Gelidibacter pelagius</name>
    <dbReference type="NCBI Taxonomy" id="2819985"/>
    <lineage>
        <taxon>Bacteria</taxon>
        <taxon>Pseudomonadati</taxon>
        <taxon>Bacteroidota</taxon>
        <taxon>Flavobacteriia</taxon>
        <taxon>Flavobacteriales</taxon>
        <taxon>Flavobacteriaceae</taxon>
        <taxon>Gelidibacter</taxon>
    </lineage>
</organism>
<dbReference type="EMBL" id="JAGEVG010000003">
    <property type="protein sequence ID" value="MBO3097405.1"/>
    <property type="molecule type" value="Genomic_DNA"/>
</dbReference>
<reference evidence="4 5" key="1">
    <citation type="submission" date="2021-03" db="EMBL/GenBank/DDBJ databases">
        <title>Gelidibacter sp. nov., isolated from costal sediment.</title>
        <authorList>
            <person name="Lun K.-Y."/>
        </authorList>
    </citation>
    <scope>NUCLEOTIDE SEQUENCE [LARGE SCALE GENOMIC DNA]</scope>
    <source>
        <strain evidence="4 5">DF109</strain>
    </source>
</reference>
<dbReference type="PANTHER" id="PTHR46825">
    <property type="entry name" value="D-ALANYL-D-ALANINE-CARBOXYPEPTIDASE/ENDOPEPTIDASE AMPH"/>
    <property type="match status" value="1"/>
</dbReference>
<name>A0ABS3SNX4_9FLAO</name>
<keyword evidence="5" id="KW-1185">Reference proteome</keyword>
<keyword evidence="2" id="KW-0472">Membrane</keyword>
<comment type="subcellular location">
    <subcellularLocation>
        <location evidence="1">Membrane</location>
    </subcellularLocation>
</comment>